<accession>A0A2R8B5C7</accession>
<organism evidence="2 3">
    <name type="scientific">Albidovulum aquaemixtae</name>
    <dbReference type="NCBI Taxonomy" id="1542388"/>
    <lineage>
        <taxon>Bacteria</taxon>
        <taxon>Pseudomonadati</taxon>
        <taxon>Pseudomonadota</taxon>
        <taxon>Alphaproteobacteria</taxon>
        <taxon>Rhodobacterales</taxon>
        <taxon>Paracoccaceae</taxon>
        <taxon>Albidovulum</taxon>
    </lineage>
</organism>
<evidence type="ECO:0000313" key="3">
    <source>
        <dbReference type="Proteomes" id="UP000244924"/>
    </source>
</evidence>
<feature type="chain" id="PRO_5015357574" evidence="1">
    <location>
        <begin position="22"/>
        <end position="194"/>
    </location>
</feature>
<keyword evidence="3" id="KW-1185">Reference proteome</keyword>
<dbReference type="OrthoDB" id="7853385at2"/>
<gene>
    <name evidence="2" type="ORF">DEA8626_01355</name>
</gene>
<sequence length="194" mass="20690">MLKSAFYGTALATLMALPAFADPALEAFDVAEDHTRFIFAAQPVFDDGLPAFGNAFVTQGYIYPAGTLDGGVEGVNPDGSPVWPDKVIGTWTCDGYFVGDGMHTTTGPVVITRQIFQFEDGDLLISQGPELVDEGVPVLRAITGGTGDYAGIEEPLRQVMLGMSEGMGVRLQFTIDDEVRKAGVYTGPVFEDRG</sequence>
<evidence type="ECO:0000256" key="1">
    <source>
        <dbReference type="SAM" id="SignalP"/>
    </source>
</evidence>
<proteinExistence type="predicted"/>
<name>A0A2R8B5C7_9RHOB</name>
<protein>
    <submittedName>
        <fullName evidence="2">Uncharacterized protein</fullName>
    </submittedName>
</protein>
<evidence type="ECO:0000313" key="2">
    <source>
        <dbReference type="EMBL" id="SPH17828.1"/>
    </source>
</evidence>
<dbReference type="RefSeq" id="WP_108852229.1">
    <property type="nucleotide sequence ID" value="NZ_OMOQ01000001.1"/>
</dbReference>
<dbReference type="EMBL" id="OMOQ01000001">
    <property type="protein sequence ID" value="SPH17828.1"/>
    <property type="molecule type" value="Genomic_DNA"/>
</dbReference>
<dbReference type="Proteomes" id="UP000244924">
    <property type="component" value="Unassembled WGS sequence"/>
</dbReference>
<keyword evidence="1" id="KW-0732">Signal</keyword>
<feature type="signal peptide" evidence="1">
    <location>
        <begin position="1"/>
        <end position="21"/>
    </location>
</feature>
<dbReference type="AlphaFoldDB" id="A0A2R8B5C7"/>
<reference evidence="2 3" key="1">
    <citation type="submission" date="2018-03" db="EMBL/GenBank/DDBJ databases">
        <authorList>
            <person name="Keele B.F."/>
        </authorList>
    </citation>
    <scope>NUCLEOTIDE SEQUENCE [LARGE SCALE GENOMIC DNA]</scope>
    <source>
        <strain evidence="2 3">CECT 8626</strain>
    </source>
</reference>